<evidence type="ECO:0000256" key="7">
    <source>
        <dbReference type="ARBA" id="ARBA00022679"/>
    </source>
</evidence>
<keyword evidence="10" id="KW-0443">Lipid metabolism</keyword>
<keyword evidence="6" id="KW-0444">Lipid biosynthesis</keyword>
<keyword evidence="8 16" id="KW-0812">Transmembrane</keyword>
<keyword evidence="12" id="KW-0594">Phospholipid biosynthesis</keyword>
<name>A0A1M7UHC5_9FIRM</name>
<dbReference type="InterPro" id="IPR048254">
    <property type="entry name" value="CDP_ALCOHOL_P_TRANSF_CS"/>
</dbReference>
<gene>
    <name evidence="17" type="ORF">SAMN02745215_03809</name>
</gene>
<feature type="transmembrane region" description="Helical" evidence="16">
    <location>
        <begin position="126"/>
        <end position="145"/>
    </location>
</feature>
<dbReference type="PANTHER" id="PTHR14269">
    <property type="entry name" value="CDP-DIACYLGLYCEROL--GLYCEROL-3-PHOSPHATE 3-PHOSPHATIDYLTRANSFERASE-RELATED"/>
    <property type="match status" value="1"/>
</dbReference>
<evidence type="ECO:0000256" key="5">
    <source>
        <dbReference type="ARBA" id="ARBA00017171"/>
    </source>
</evidence>
<evidence type="ECO:0000313" key="17">
    <source>
        <dbReference type="EMBL" id="SHN82389.1"/>
    </source>
</evidence>
<organism evidence="17 18">
    <name type="scientific">Desulfitobacterium chlororespirans DSM 11544</name>
    <dbReference type="NCBI Taxonomy" id="1121395"/>
    <lineage>
        <taxon>Bacteria</taxon>
        <taxon>Bacillati</taxon>
        <taxon>Bacillota</taxon>
        <taxon>Clostridia</taxon>
        <taxon>Eubacteriales</taxon>
        <taxon>Desulfitobacteriaceae</taxon>
        <taxon>Desulfitobacterium</taxon>
    </lineage>
</organism>
<evidence type="ECO:0000256" key="10">
    <source>
        <dbReference type="ARBA" id="ARBA00023098"/>
    </source>
</evidence>
<evidence type="ECO:0000256" key="11">
    <source>
        <dbReference type="ARBA" id="ARBA00023136"/>
    </source>
</evidence>
<dbReference type="EC" id="2.7.8.8" evidence="4"/>
<dbReference type="InterPro" id="IPR004533">
    <property type="entry name" value="CDP-diaglyc--ser_O-PTrfase"/>
</dbReference>
<dbReference type="GO" id="GO:0016020">
    <property type="term" value="C:membrane"/>
    <property type="evidence" value="ECO:0007669"/>
    <property type="project" value="InterPro"/>
</dbReference>
<feature type="transmembrane region" description="Helical" evidence="16">
    <location>
        <begin position="12"/>
        <end position="29"/>
    </location>
</feature>
<dbReference type="STRING" id="1121395.SAMN02745215_03809"/>
<dbReference type="Pfam" id="PF01066">
    <property type="entry name" value="CDP-OH_P_transf"/>
    <property type="match status" value="1"/>
</dbReference>
<comment type="similarity">
    <text evidence="3 15">Belongs to the CDP-alcohol phosphatidyltransferase class-I family.</text>
</comment>
<comment type="subcellular location">
    <subcellularLocation>
        <location evidence="2">Endomembrane system</location>
        <topology evidence="2">Multi-pass membrane protein</topology>
    </subcellularLocation>
</comment>
<evidence type="ECO:0000256" key="1">
    <source>
        <dbReference type="ARBA" id="ARBA00000287"/>
    </source>
</evidence>
<dbReference type="RefSeq" id="WP_072774036.1">
    <property type="nucleotide sequence ID" value="NZ_FRDN01000012.1"/>
</dbReference>
<accession>A0A1M7UHC5</accession>
<evidence type="ECO:0000256" key="16">
    <source>
        <dbReference type="SAM" id="Phobius"/>
    </source>
</evidence>
<evidence type="ECO:0000256" key="8">
    <source>
        <dbReference type="ARBA" id="ARBA00022692"/>
    </source>
</evidence>
<evidence type="ECO:0000256" key="2">
    <source>
        <dbReference type="ARBA" id="ARBA00004127"/>
    </source>
</evidence>
<proteinExistence type="inferred from homology"/>
<evidence type="ECO:0000256" key="3">
    <source>
        <dbReference type="ARBA" id="ARBA00010441"/>
    </source>
</evidence>
<dbReference type="InterPro" id="IPR000462">
    <property type="entry name" value="CDP-OH_P_trans"/>
</dbReference>
<reference evidence="18" key="1">
    <citation type="submission" date="2016-12" db="EMBL/GenBank/DDBJ databases">
        <authorList>
            <person name="Varghese N."/>
            <person name="Submissions S."/>
        </authorList>
    </citation>
    <scope>NUCLEOTIDE SEQUENCE [LARGE SCALE GENOMIC DNA]</scope>
    <source>
        <strain evidence="18">DSM 11544</strain>
    </source>
</reference>
<evidence type="ECO:0000256" key="15">
    <source>
        <dbReference type="RuleBase" id="RU003750"/>
    </source>
</evidence>
<evidence type="ECO:0000313" key="18">
    <source>
        <dbReference type="Proteomes" id="UP000184010"/>
    </source>
</evidence>
<dbReference type="PANTHER" id="PTHR14269:SF61">
    <property type="entry name" value="CDP-DIACYLGLYCEROL--SERINE O-PHOSPHATIDYLTRANSFERASE"/>
    <property type="match status" value="1"/>
</dbReference>
<dbReference type="InterPro" id="IPR050324">
    <property type="entry name" value="CDP-alcohol_PTase-I"/>
</dbReference>
<keyword evidence="18" id="KW-1185">Reference proteome</keyword>
<feature type="transmembrane region" description="Helical" evidence="16">
    <location>
        <begin position="96"/>
        <end position="114"/>
    </location>
</feature>
<feature type="transmembrane region" description="Helical" evidence="16">
    <location>
        <begin position="151"/>
        <end position="170"/>
    </location>
</feature>
<evidence type="ECO:0000256" key="9">
    <source>
        <dbReference type="ARBA" id="ARBA00022989"/>
    </source>
</evidence>
<dbReference type="GO" id="GO:0008654">
    <property type="term" value="P:phospholipid biosynthetic process"/>
    <property type="evidence" value="ECO:0007669"/>
    <property type="project" value="UniProtKB-KW"/>
</dbReference>
<keyword evidence="9 16" id="KW-1133">Transmembrane helix</keyword>
<dbReference type="GO" id="GO:0003882">
    <property type="term" value="F:CDP-diacylglycerol-serine O-phosphatidyltransferase activity"/>
    <property type="evidence" value="ECO:0007669"/>
    <property type="project" value="UniProtKB-EC"/>
</dbReference>
<keyword evidence="13" id="KW-1208">Phospholipid metabolism</keyword>
<evidence type="ECO:0000256" key="12">
    <source>
        <dbReference type="ARBA" id="ARBA00023209"/>
    </source>
</evidence>
<evidence type="ECO:0000256" key="13">
    <source>
        <dbReference type="ARBA" id="ARBA00023264"/>
    </source>
</evidence>
<dbReference type="EMBL" id="FRDN01000012">
    <property type="protein sequence ID" value="SHN82389.1"/>
    <property type="molecule type" value="Genomic_DNA"/>
</dbReference>
<evidence type="ECO:0000256" key="14">
    <source>
        <dbReference type="ARBA" id="ARBA00032361"/>
    </source>
</evidence>
<dbReference type="PROSITE" id="PS00379">
    <property type="entry name" value="CDP_ALCOHOL_P_TRANSF"/>
    <property type="match status" value="1"/>
</dbReference>
<dbReference type="GO" id="GO:0012505">
    <property type="term" value="C:endomembrane system"/>
    <property type="evidence" value="ECO:0007669"/>
    <property type="project" value="UniProtKB-SubCell"/>
</dbReference>
<dbReference type="Gene3D" id="1.20.120.1760">
    <property type="match status" value="1"/>
</dbReference>
<sequence length="175" mass="18938">MSGKPIKMDMIPSFFTLGNLFFGFLSLLWTMNGEYKMAAGFILLSVLMDSMDGKVARKLSVSSDFGKELDSLCDVVSFGVAPAILTYQLVLAAHMGVWGMLLAAAFALCGAVRLARFNVLNISTHFLGVPITFAGGLMALMVLFYRNLPWLVFPVALAALAVLMVSTFKVPKLGK</sequence>
<evidence type="ECO:0000256" key="4">
    <source>
        <dbReference type="ARBA" id="ARBA00013174"/>
    </source>
</evidence>
<keyword evidence="11 16" id="KW-0472">Membrane</keyword>
<dbReference type="Proteomes" id="UP000184010">
    <property type="component" value="Unassembled WGS sequence"/>
</dbReference>
<comment type="catalytic activity">
    <reaction evidence="1">
        <text>a CDP-1,2-diacyl-sn-glycerol + L-serine = a 1,2-diacyl-sn-glycero-3-phospho-L-serine + CMP + H(+)</text>
        <dbReference type="Rhea" id="RHEA:16913"/>
        <dbReference type="ChEBI" id="CHEBI:15378"/>
        <dbReference type="ChEBI" id="CHEBI:33384"/>
        <dbReference type="ChEBI" id="CHEBI:57262"/>
        <dbReference type="ChEBI" id="CHEBI:58332"/>
        <dbReference type="ChEBI" id="CHEBI:60377"/>
        <dbReference type="EC" id="2.7.8.8"/>
    </reaction>
</comment>
<dbReference type="NCBIfam" id="TIGR00473">
    <property type="entry name" value="pssA"/>
    <property type="match status" value="1"/>
</dbReference>
<dbReference type="InterPro" id="IPR043130">
    <property type="entry name" value="CDP-OH_PTrfase_TM_dom"/>
</dbReference>
<keyword evidence="7 15" id="KW-0808">Transferase</keyword>
<dbReference type="AlphaFoldDB" id="A0A1M7UHC5"/>
<protein>
    <recommendedName>
        <fullName evidence="5">CDP-diacylglycerol--serine O-phosphatidyltransferase</fullName>
        <ecNumber evidence="4">2.7.8.8</ecNumber>
    </recommendedName>
    <alternativeName>
        <fullName evidence="14">Phosphatidylserine synthase</fullName>
    </alternativeName>
</protein>
<evidence type="ECO:0000256" key="6">
    <source>
        <dbReference type="ARBA" id="ARBA00022516"/>
    </source>
</evidence>